<name>A0ABW0GT53_9MICO</name>
<evidence type="ECO:0000313" key="1">
    <source>
        <dbReference type="EMBL" id="MFC5381396.1"/>
    </source>
</evidence>
<protein>
    <submittedName>
        <fullName evidence="1">DUF952 domain-containing protein</fullName>
    </submittedName>
</protein>
<dbReference type="PANTHER" id="PTHR34129:SF1">
    <property type="entry name" value="DUF952 DOMAIN-CONTAINING PROTEIN"/>
    <property type="match status" value="1"/>
</dbReference>
<organism evidence="1 2">
    <name type="scientific">Aquipuribacter nitratireducens</name>
    <dbReference type="NCBI Taxonomy" id="650104"/>
    <lineage>
        <taxon>Bacteria</taxon>
        <taxon>Bacillati</taxon>
        <taxon>Actinomycetota</taxon>
        <taxon>Actinomycetes</taxon>
        <taxon>Micrococcales</taxon>
        <taxon>Intrasporangiaceae</taxon>
        <taxon>Aquipuribacter</taxon>
    </lineage>
</organism>
<accession>A0ABW0GT53</accession>
<dbReference type="Proteomes" id="UP001596122">
    <property type="component" value="Unassembled WGS sequence"/>
</dbReference>
<dbReference type="Pfam" id="PF06108">
    <property type="entry name" value="DUF952"/>
    <property type="match status" value="1"/>
</dbReference>
<dbReference type="Gene3D" id="3.20.170.20">
    <property type="entry name" value="Protein of unknown function DUF952"/>
    <property type="match status" value="1"/>
</dbReference>
<proteinExistence type="predicted"/>
<keyword evidence="2" id="KW-1185">Reference proteome</keyword>
<dbReference type="InterPro" id="IPR009297">
    <property type="entry name" value="DUF952"/>
</dbReference>
<gene>
    <name evidence="1" type="ORF">ACFPJ6_11380</name>
</gene>
<comment type="caution">
    <text evidence="1">The sequence shown here is derived from an EMBL/GenBank/DDBJ whole genome shotgun (WGS) entry which is preliminary data.</text>
</comment>
<sequence>MRPLFHLAVPDDWVAAQATGRYERSTRGASLADVGFVHCSWMHQVDEVAAAVFADWDGELLLLQIDASRVGAPVREEDLAGVGERFPHVYGPLPVEAVERVRRMVRVDGAWRLQ</sequence>
<evidence type="ECO:0000313" key="2">
    <source>
        <dbReference type="Proteomes" id="UP001596122"/>
    </source>
</evidence>
<dbReference type="PANTHER" id="PTHR34129">
    <property type="entry name" value="BLR1139 PROTEIN"/>
    <property type="match status" value="1"/>
</dbReference>
<dbReference type="EMBL" id="JBHSLD010000009">
    <property type="protein sequence ID" value="MFC5381396.1"/>
    <property type="molecule type" value="Genomic_DNA"/>
</dbReference>
<dbReference type="RefSeq" id="WP_340269285.1">
    <property type="nucleotide sequence ID" value="NZ_JBBEOG010000004.1"/>
</dbReference>
<dbReference type="SUPFAM" id="SSF56399">
    <property type="entry name" value="ADP-ribosylation"/>
    <property type="match status" value="1"/>
</dbReference>
<reference evidence="2" key="1">
    <citation type="journal article" date="2019" name="Int. J. Syst. Evol. Microbiol.">
        <title>The Global Catalogue of Microorganisms (GCM) 10K type strain sequencing project: providing services to taxonomists for standard genome sequencing and annotation.</title>
        <authorList>
            <consortium name="The Broad Institute Genomics Platform"/>
            <consortium name="The Broad Institute Genome Sequencing Center for Infectious Disease"/>
            <person name="Wu L."/>
            <person name="Ma J."/>
        </authorList>
    </citation>
    <scope>NUCLEOTIDE SEQUENCE [LARGE SCALE GENOMIC DNA]</scope>
    <source>
        <strain evidence="2">CCUG 43114</strain>
    </source>
</reference>